<dbReference type="InterPro" id="IPR048261">
    <property type="entry name" value="SlpA/SlyD-like_ins_sf"/>
</dbReference>
<evidence type="ECO:0000259" key="7">
    <source>
        <dbReference type="PROSITE" id="PS50059"/>
    </source>
</evidence>
<dbReference type="PROSITE" id="PS50059">
    <property type="entry name" value="FKBP_PPIASE"/>
    <property type="match status" value="1"/>
</dbReference>
<dbReference type="InterPro" id="IPR046357">
    <property type="entry name" value="PPIase_dom_sf"/>
</dbReference>
<reference evidence="9" key="1">
    <citation type="journal article" date="2012" name="J. Bacteriol.">
        <title>Revised Genome Sequence of Burkholderia thailandensis MSMB43 with Improved Annotation.</title>
        <authorList>
            <person name="Zhuo Y."/>
            <person name="Liu L."/>
            <person name="Wang Q."/>
            <person name="Liu X."/>
            <person name="Ren B."/>
            <person name="Liu M."/>
            <person name="Ni P."/>
            <person name="Cheng Y.Q."/>
            <person name="Zhang L."/>
        </authorList>
    </citation>
    <scope>NUCLEOTIDE SEQUENCE [LARGE SCALE GENOMIC DNA]</scope>
    <source>
        <strain evidence="9">MSMB43</strain>
    </source>
</reference>
<protein>
    <recommendedName>
        <fullName evidence="6">Peptidyl-prolyl cis-trans isomerase</fullName>
        <ecNumber evidence="6">5.2.1.8</ecNumber>
    </recommendedName>
</protein>
<dbReference type="Gene3D" id="2.40.10.330">
    <property type="match status" value="1"/>
</dbReference>
<evidence type="ECO:0000256" key="2">
    <source>
        <dbReference type="ARBA" id="ARBA00006577"/>
    </source>
</evidence>
<gene>
    <name evidence="8" type="ORF">A33K_13809</name>
</gene>
<evidence type="ECO:0000256" key="5">
    <source>
        <dbReference type="PROSITE-ProRule" id="PRU00277"/>
    </source>
</evidence>
<evidence type="ECO:0000313" key="8">
    <source>
        <dbReference type="EMBL" id="EIP90220.1"/>
    </source>
</evidence>
<evidence type="ECO:0000256" key="4">
    <source>
        <dbReference type="ARBA" id="ARBA00023235"/>
    </source>
</evidence>
<evidence type="ECO:0000256" key="1">
    <source>
        <dbReference type="ARBA" id="ARBA00000971"/>
    </source>
</evidence>
<evidence type="ECO:0000313" key="9">
    <source>
        <dbReference type="Proteomes" id="UP000004682"/>
    </source>
</evidence>
<accession>A0ABN0GDC9</accession>
<evidence type="ECO:0000256" key="6">
    <source>
        <dbReference type="RuleBase" id="RU003915"/>
    </source>
</evidence>
<keyword evidence="9" id="KW-1185">Reference proteome</keyword>
<name>A0ABN0GDC9_9BURK</name>
<proteinExistence type="inferred from homology"/>
<dbReference type="EMBL" id="JH692061">
    <property type="protein sequence ID" value="EIP90220.1"/>
    <property type="molecule type" value="Genomic_DNA"/>
</dbReference>
<dbReference type="PANTHER" id="PTHR47861">
    <property type="entry name" value="FKBP-TYPE PEPTIDYL-PROLYL CIS-TRANS ISOMERASE SLYD"/>
    <property type="match status" value="1"/>
</dbReference>
<dbReference type="EC" id="5.2.1.8" evidence="6"/>
<dbReference type="SUPFAM" id="SSF54534">
    <property type="entry name" value="FKBP-like"/>
    <property type="match status" value="1"/>
</dbReference>
<dbReference type="PANTHER" id="PTHR47861:SF4">
    <property type="entry name" value="FKBP-TYPE 16 KDA PEPTIDYL-PROLYL CIS-TRANS ISOMERASE"/>
    <property type="match status" value="1"/>
</dbReference>
<dbReference type="GO" id="GO:0003755">
    <property type="term" value="F:peptidyl-prolyl cis-trans isomerase activity"/>
    <property type="evidence" value="ECO:0007669"/>
    <property type="project" value="UniProtKB-EC"/>
</dbReference>
<evidence type="ECO:0000256" key="3">
    <source>
        <dbReference type="ARBA" id="ARBA00023110"/>
    </source>
</evidence>
<sequence length="174" mass="18856">MTYNMGFALRRPPFFGRRLNEYPMSLIDLAEVKPGSHVTLHYRLALADGADIVNTFSDKPATLLLGAGQLAPSLEEILTGLKAGDHSTFRLAPEQAFGPRNPDMIQRVSLATLRENGMVGDDFAPGDLIEFNAPDGGRYAGVLKEIGETAALFDFNHPLAGQALTFEVKIIGIL</sequence>
<dbReference type="Gene3D" id="3.10.50.40">
    <property type="match status" value="1"/>
</dbReference>
<dbReference type="Pfam" id="PF00254">
    <property type="entry name" value="FKBP_C"/>
    <property type="match status" value="1"/>
</dbReference>
<feature type="domain" description="PPIase FKBP-type" evidence="7">
    <location>
        <begin position="35"/>
        <end position="101"/>
    </location>
</feature>
<organism evidence="8 9">
    <name type="scientific">Burkholderia humptydooensis MSMB43</name>
    <dbReference type="NCBI Taxonomy" id="441157"/>
    <lineage>
        <taxon>Bacteria</taxon>
        <taxon>Pseudomonadati</taxon>
        <taxon>Pseudomonadota</taxon>
        <taxon>Betaproteobacteria</taxon>
        <taxon>Burkholderiales</taxon>
        <taxon>Burkholderiaceae</taxon>
        <taxon>Burkholderia</taxon>
        <taxon>pseudomallei group</taxon>
    </lineage>
</organism>
<dbReference type="Proteomes" id="UP000004682">
    <property type="component" value="Unassembled WGS sequence"/>
</dbReference>
<dbReference type="InterPro" id="IPR001179">
    <property type="entry name" value="PPIase_FKBP_dom"/>
</dbReference>
<comment type="catalytic activity">
    <reaction evidence="1 5 6">
        <text>[protein]-peptidylproline (omega=180) = [protein]-peptidylproline (omega=0)</text>
        <dbReference type="Rhea" id="RHEA:16237"/>
        <dbReference type="Rhea" id="RHEA-COMP:10747"/>
        <dbReference type="Rhea" id="RHEA-COMP:10748"/>
        <dbReference type="ChEBI" id="CHEBI:83833"/>
        <dbReference type="ChEBI" id="CHEBI:83834"/>
        <dbReference type="EC" id="5.2.1.8"/>
    </reaction>
</comment>
<keyword evidence="3 5" id="KW-0697">Rotamase</keyword>
<keyword evidence="4 5" id="KW-0413">Isomerase</keyword>
<comment type="similarity">
    <text evidence="2 6">Belongs to the FKBP-type PPIase family.</text>
</comment>